<dbReference type="NCBIfam" id="TIGR00756">
    <property type="entry name" value="PPR"/>
    <property type="match status" value="5"/>
</dbReference>
<accession>A0A0A9CCI0</accession>
<dbReference type="EMBL" id="GBRH01224589">
    <property type="protein sequence ID" value="JAD73306.1"/>
    <property type="molecule type" value="Transcribed_RNA"/>
</dbReference>
<name>A0A0A9CCI0_ARUDO</name>
<evidence type="ECO:0000256" key="2">
    <source>
        <dbReference type="ARBA" id="ARBA00022737"/>
    </source>
</evidence>
<feature type="repeat" description="PPR" evidence="4">
    <location>
        <begin position="842"/>
        <end position="876"/>
    </location>
</feature>
<dbReference type="Pfam" id="PF13041">
    <property type="entry name" value="PPR_2"/>
    <property type="match status" value="2"/>
</dbReference>
<feature type="repeat" description="PPR" evidence="4">
    <location>
        <begin position="877"/>
        <end position="911"/>
    </location>
</feature>
<sequence length="1003" mass="112732">MLDVGLGSCTKGDVLDYVVMALIKTDRFLQALRILRQLKNLGLKLSKGSLSTIVEEFNKKKDIGDMMNFLEEWRCLPQLCLCNRILTLSCTNLGIDEAWLIFQRLEALGFAPDATTFGIFIRHSCREMKLKAAFAYLSECFSRHIAPKVCAYNAILGGVFREGLYRHAKYVFEDMVERKVMPDLSTYKIILAGYCRYRQFDDIEQVLSDMKTNGVNELPPGNCVLSKALSFLGLDHLGVKVKRDNATGFPKAEFFDSVGNGLYLDTDSNKFEISLAQIIDSALHPDINSELVSASQRGNVASALLVKDEAFQWGHAISPASCAELIKTLCVSPAYIMHVIDLMEEMPDTFDKLDAKTLNLVVQALSSNGMSTHARLVLDRLFTRGLSISQDTYTYLMTGFCEERNIAGFWECWNLATKCRWSPDSKDVMALISCLCKWGVVEEALKLISLLLDCCPDLFFSAYCALLKDLCRTGYTSVGCAMLEVLIEKGVVVDRSLIFNVMEGFLKEKKTAESIGMYDMWLNKIQGSDALTYRSVLSSLPWFDTERAMDLVESMMTVEFTKVSACCCIVKELVHAGNIKQVMSVLQESTYGEFSGTLLNSLLEAYGCLNNWRKLHAVICVMLKMHANISVPGYRFLISRLCEQSRFSSASSLKALFQLQHSDKSRELVSYNILIFYLFQRRNTSQVHELLKDMEGNGISPDKSTYDFLIYGFHKSGDTDGSVNMLDACIAKGLKPSNRSLRIVLSHYCRQGNLEKSLALFHMIERSGWKHGLVINTTLTSCLLSFGRRFEAKLCLNKLSKCSFIGSDVNFDAFIKEFCMLGDLQMTVYLLNTMLKKGKLPSEVSYSSVIYRLCILKEFDQALGFLAEMQFLALKPSEISCDALIRGLCAMGRTCDARKILEMLTTLGSVPSYGMYRVVFDNYCRSSDLQKAAALLHDMQQAGQAPNFEMHWSIISNFSSIDRKAEGHGESILPNLFSLSEAPHKGQQGERLFQYKDITNGYM</sequence>
<feature type="repeat" description="PPR" evidence="4">
    <location>
        <begin position="667"/>
        <end position="701"/>
    </location>
</feature>
<dbReference type="PROSITE" id="PS51375">
    <property type="entry name" value="PPR"/>
    <property type="match status" value="8"/>
</dbReference>
<evidence type="ECO:0000256" key="4">
    <source>
        <dbReference type="PROSITE-ProRule" id="PRU00708"/>
    </source>
</evidence>
<evidence type="ECO:0000256" key="1">
    <source>
        <dbReference type="ARBA" id="ARBA00007626"/>
    </source>
</evidence>
<evidence type="ECO:0000313" key="5">
    <source>
        <dbReference type="EMBL" id="JAD73306.1"/>
    </source>
</evidence>
<reference evidence="5" key="2">
    <citation type="journal article" date="2015" name="Data Brief">
        <title>Shoot transcriptome of the giant reed, Arundo donax.</title>
        <authorList>
            <person name="Barrero R.A."/>
            <person name="Guerrero F.D."/>
            <person name="Moolhuijzen P."/>
            <person name="Goolsby J.A."/>
            <person name="Tidwell J."/>
            <person name="Bellgard S.E."/>
            <person name="Bellgard M.I."/>
        </authorList>
    </citation>
    <scope>NUCLEOTIDE SEQUENCE</scope>
    <source>
        <tissue evidence="5">Shoot tissue taken approximately 20 cm above the soil surface</tissue>
    </source>
</reference>
<evidence type="ECO:0000256" key="3">
    <source>
        <dbReference type="ARBA" id="ARBA00022946"/>
    </source>
</evidence>
<dbReference type="InterPro" id="IPR011990">
    <property type="entry name" value="TPR-like_helical_dom_sf"/>
</dbReference>
<dbReference type="Gene3D" id="1.25.40.10">
    <property type="entry name" value="Tetratricopeptide repeat domain"/>
    <property type="match status" value="6"/>
</dbReference>
<proteinExistence type="inferred from homology"/>
<reference evidence="5" key="1">
    <citation type="submission" date="2014-09" db="EMBL/GenBank/DDBJ databases">
        <authorList>
            <person name="Magalhaes I.L.F."/>
            <person name="Oliveira U."/>
            <person name="Santos F.R."/>
            <person name="Vidigal T.H.D.A."/>
            <person name="Brescovit A.D."/>
            <person name="Santos A.J."/>
        </authorList>
    </citation>
    <scope>NUCLEOTIDE SEQUENCE</scope>
    <source>
        <tissue evidence="5">Shoot tissue taken approximately 20 cm above the soil surface</tissue>
    </source>
</reference>
<dbReference type="InterPro" id="IPR050667">
    <property type="entry name" value="PPR-containing_protein"/>
</dbReference>
<keyword evidence="3" id="KW-0809">Transit peptide</keyword>
<dbReference type="InterPro" id="IPR002885">
    <property type="entry name" value="PPR_rpt"/>
</dbReference>
<dbReference type="FunFam" id="1.25.40.10:FF:003126">
    <property type="entry name" value="Pentatricopeptide repeat-containing protein"/>
    <property type="match status" value="1"/>
</dbReference>
<keyword evidence="2" id="KW-0677">Repeat</keyword>
<feature type="repeat" description="PPR" evidence="4">
    <location>
        <begin position="702"/>
        <end position="736"/>
    </location>
</feature>
<dbReference type="PANTHER" id="PTHR47939">
    <property type="entry name" value="MEMBRANE-ASSOCIATED SALT-INDUCIBLE PROTEIN-LIKE"/>
    <property type="match status" value="1"/>
</dbReference>
<dbReference type="AlphaFoldDB" id="A0A0A9CCI0"/>
<comment type="similarity">
    <text evidence="1">Belongs to the PPR family. P subfamily.</text>
</comment>
<dbReference type="PANTHER" id="PTHR47939:SF6">
    <property type="entry name" value="OS03G0168400 PROTEIN"/>
    <property type="match status" value="1"/>
</dbReference>
<organism evidence="5">
    <name type="scientific">Arundo donax</name>
    <name type="common">Giant reed</name>
    <name type="synonym">Donax arundinaceus</name>
    <dbReference type="NCBI Taxonomy" id="35708"/>
    <lineage>
        <taxon>Eukaryota</taxon>
        <taxon>Viridiplantae</taxon>
        <taxon>Streptophyta</taxon>
        <taxon>Embryophyta</taxon>
        <taxon>Tracheophyta</taxon>
        <taxon>Spermatophyta</taxon>
        <taxon>Magnoliopsida</taxon>
        <taxon>Liliopsida</taxon>
        <taxon>Poales</taxon>
        <taxon>Poaceae</taxon>
        <taxon>PACMAD clade</taxon>
        <taxon>Arundinoideae</taxon>
        <taxon>Arundineae</taxon>
        <taxon>Arundo</taxon>
    </lineage>
</organism>
<feature type="repeat" description="PPR" evidence="4">
    <location>
        <begin position="912"/>
        <end position="946"/>
    </location>
</feature>
<feature type="repeat" description="PPR" evidence="4">
    <location>
        <begin position="737"/>
        <end position="771"/>
    </location>
</feature>
<evidence type="ECO:0008006" key="6">
    <source>
        <dbReference type="Google" id="ProtNLM"/>
    </source>
</evidence>
<protein>
    <recommendedName>
        <fullName evidence="6">Pentacotripeptide-repeat region of PRORP domain-containing protein</fullName>
    </recommendedName>
</protein>
<feature type="repeat" description="PPR" evidence="4">
    <location>
        <begin position="148"/>
        <end position="182"/>
    </location>
</feature>
<feature type="repeat" description="PPR" evidence="4">
    <location>
        <begin position="183"/>
        <end position="217"/>
    </location>
</feature>
<dbReference type="Pfam" id="PF01535">
    <property type="entry name" value="PPR"/>
    <property type="match status" value="4"/>
</dbReference>